<accession>A0A2T0X9M2</accession>
<gene>
    <name evidence="4" type="ORF">BCF33_1245</name>
</gene>
<dbReference type="Proteomes" id="UP000238801">
    <property type="component" value="Unassembled WGS sequence"/>
</dbReference>
<keyword evidence="5" id="KW-1185">Reference proteome</keyword>
<dbReference type="PANTHER" id="PTHR43384:SF6">
    <property type="entry name" value="SEPTUM SITE-DETERMINING PROTEIN MIND HOMOLOG, CHLOROPLASTIC"/>
    <property type="match status" value="1"/>
</dbReference>
<dbReference type="GO" id="GO:0005524">
    <property type="term" value="F:ATP binding"/>
    <property type="evidence" value="ECO:0007669"/>
    <property type="project" value="UniProtKB-KW"/>
</dbReference>
<evidence type="ECO:0000313" key="5">
    <source>
        <dbReference type="Proteomes" id="UP000238801"/>
    </source>
</evidence>
<feature type="domain" description="AAA" evidence="3">
    <location>
        <begin position="166"/>
        <end position="319"/>
    </location>
</feature>
<dbReference type="GO" id="GO:0009898">
    <property type="term" value="C:cytoplasmic side of plasma membrane"/>
    <property type="evidence" value="ECO:0007669"/>
    <property type="project" value="TreeGrafter"/>
</dbReference>
<dbReference type="InterPro" id="IPR050625">
    <property type="entry name" value="ParA/MinD_ATPase"/>
</dbReference>
<keyword evidence="1" id="KW-0547">Nucleotide-binding</keyword>
<evidence type="ECO:0000256" key="2">
    <source>
        <dbReference type="ARBA" id="ARBA00022840"/>
    </source>
</evidence>
<dbReference type="RefSeq" id="WP_106159983.1">
    <property type="nucleotide sequence ID" value="NZ_PVTT01000001.1"/>
</dbReference>
<dbReference type="GO" id="GO:0005829">
    <property type="term" value="C:cytosol"/>
    <property type="evidence" value="ECO:0007669"/>
    <property type="project" value="TreeGrafter"/>
</dbReference>
<dbReference type="AlphaFoldDB" id="A0A2T0X9M2"/>
<dbReference type="EMBL" id="PVTT01000001">
    <property type="protein sequence ID" value="PRY95623.1"/>
    <property type="molecule type" value="Genomic_DNA"/>
</dbReference>
<dbReference type="InterPro" id="IPR025669">
    <property type="entry name" value="AAA_dom"/>
</dbReference>
<evidence type="ECO:0000256" key="1">
    <source>
        <dbReference type="ARBA" id="ARBA00022741"/>
    </source>
</evidence>
<comment type="caution">
    <text evidence="4">The sequence shown here is derived from an EMBL/GenBank/DDBJ whole genome shotgun (WGS) entry which is preliminary data.</text>
</comment>
<reference evidence="4 5" key="1">
    <citation type="submission" date="2018-03" db="EMBL/GenBank/DDBJ databases">
        <title>Genomic Encyclopedia of Archaeal and Bacterial Type Strains, Phase II (KMG-II): from individual species to whole genera.</title>
        <authorList>
            <person name="Goeker M."/>
        </authorList>
    </citation>
    <scope>NUCLEOTIDE SEQUENCE [LARGE SCALE GENOMIC DNA]</scope>
    <source>
        <strain evidence="4 5">DSM 29318</strain>
    </source>
</reference>
<dbReference type="SUPFAM" id="SSF52540">
    <property type="entry name" value="P-loop containing nucleoside triphosphate hydrolases"/>
    <property type="match status" value="1"/>
</dbReference>
<dbReference type="PANTHER" id="PTHR43384">
    <property type="entry name" value="SEPTUM SITE-DETERMINING PROTEIN MIND HOMOLOG, CHLOROPLASTIC-RELATED"/>
    <property type="match status" value="1"/>
</dbReference>
<keyword evidence="2" id="KW-0067">ATP-binding</keyword>
<dbReference type="InterPro" id="IPR027417">
    <property type="entry name" value="P-loop_NTPase"/>
</dbReference>
<evidence type="ECO:0000313" key="4">
    <source>
        <dbReference type="EMBL" id="PRY95623.1"/>
    </source>
</evidence>
<dbReference type="GO" id="GO:0051782">
    <property type="term" value="P:negative regulation of cell division"/>
    <property type="evidence" value="ECO:0007669"/>
    <property type="project" value="TreeGrafter"/>
</dbReference>
<organism evidence="4 5">
    <name type="scientific">Hasllibacter halocynthiae</name>
    <dbReference type="NCBI Taxonomy" id="595589"/>
    <lineage>
        <taxon>Bacteria</taxon>
        <taxon>Pseudomonadati</taxon>
        <taxon>Pseudomonadota</taxon>
        <taxon>Alphaproteobacteria</taxon>
        <taxon>Rhodobacterales</taxon>
        <taxon>Roseobacteraceae</taxon>
        <taxon>Hasllibacter</taxon>
    </lineage>
</organism>
<dbReference type="Gene3D" id="3.40.50.2300">
    <property type="match status" value="1"/>
</dbReference>
<name>A0A2T0X9M2_9RHOB</name>
<sequence length="419" mass="44432">MTVSADSESDAAPIRACTISRDLDRFDALIDDMETAFGEGWGDLSFEEAAVFLGQPEAAEMEFVAIALDGEDEGRVDEAEAVIAAARSAGVAVILVTDGLAPAALHRLMKSGASAFLPYPIPSGELVEAIATLEAPRVQADLAGGDLVQMARPGAAAPAGDRSAVVVAVHGMAGGTGATTLAVNLASELATAPKGISPPKVALIDLDLQFGAVATALDLPRREAVTELLTEIEDMDVEGFIQALQPVGEALHVLTAPSDLLPLDLLGPEEIERLLEFARVNFDYVVIDLPHAFVSWTEAVMNAAHLYFGTLELDMRSAQNALRVIRALRAEALPVEKIRWVLNRAPKGMDLQGKARVKRMAESLEIKLDLQLPDGLKPAQQAADAGKALAEVAPKNPLRREIEKLAQSIHERNVGEEAA</sequence>
<proteinExistence type="predicted"/>
<dbReference type="Gene3D" id="3.40.50.300">
    <property type="entry name" value="P-loop containing nucleotide triphosphate hydrolases"/>
    <property type="match status" value="1"/>
</dbReference>
<evidence type="ECO:0000259" key="3">
    <source>
        <dbReference type="Pfam" id="PF13614"/>
    </source>
</evidence>
<protein>
    <submittedName>
        <fullName evidence="4">Pilus assembly protein CpaE</fullName>
    </submittedName>
</protein>
<dbReference type="OrthoDB" id="8281972at2"/>
<dbReference type="GO" id="GO:0016887">
    <property type="term" value="F:ATP hydrolysis activity"/>
    <property type="evidence" value="ECO:0007669"/>
    <property type="project" value="TreeGrafter"/>
</dbReference>
<dbReference type="Pfam" id="PF13614">
    <property type="entry name" value="AAA_31"/>
    <property type="match status" value="1"/>
</dbReference>